<gene>
    <name evidence="6" type="ORF">CA984_08935</name>
</gene>
<evidence type="ECO:0000259" key="5">
    <source>
        <dbReference type="Pfam" id="PF16640"/>
    </source>
</evidence>
<dbReference type="GO" id="GO:0005975">
    <property type="term" value="P:carbohydrate metabolic process"/>
    <property type="evidence" value="ECO:0007669"/>
    <property type="project" value="UniProtKB-ARBA"/>
</dbReference>
<accession>A0A243RSU0</accession>
<keyword evidence="2 4" id="KW-0732">Signal</keyword>
<evidence type="ECO:0000256" key="4">
    <source>
        <dbReference type="SAM" id="SignalP"/>
    </source>
</evidence>
<dbReference type="InterPro" id="IPR021884">
    <property type="entry name" value="Ice-bd_prot"/>
</dbReference>
<dbReference type="Pfam" id="PF11999">
    <property type="entry name" value="Ice_binding"/>
    <property type="match status" value="1"/>
</dbReference>
<name>A0A243RSU0_9ACTN</name>
<dbReference type="InterPro" id="IPR032109">
    <property type="entry name" value="Big_3_5"/>
</dbReference>
<keyword evidence="7" id="KW-1185">Reference proteome</keyword>
<reference evidence="6 7" key="1">
    <citation type="submission" date="2017-05" db="EMBL/GenBank/DDBJ databases">
        <title>Biotechnological potential of actinobacteria isolated from South African environments.</title>
        <authorList>
            <person name="Le Roes-Hill M."/>
            <person name="Prins A."/>
            <person name="Durrell K.A."/>
        </authorList>
    </citation>
    <scope>NUCLEOTIDE SEQUENCE [LARGE SCALE GENOMIC DNA]</scope>
    <source>
        <strain evidence="6">M26</strain>
    </source>
</reference>
<evidence type="ECO:0000256" key="3">
    <source>
        <dbReference type="SAM" id="MobiDB-lite"/>
    </source>
</evidence>
<dbReference type="EMBL" id="NGFP01000028">
    <property type="protein sequence ID" value="OUC97959.1"/>
    <property type="molecule type" value="Genomic_DNA"/>
</dbReference>
<sequence>MINSSCPRALRRNIRGPWLNATLATILALGAPLVLPPAANADIPPVDFGSAEDCAVMAGNAVNSTDLTTITGEVILSPGTALTGFPPGTIRGEIHMNDEEAQEYKVDMVAAYNNAAGRTPTATIPPDIGGGATLAPGVYDTPGGVFRLAGTLTLDAKGDPDAVFIFQADSALRTARVSNIDLENGAQENNIVWQVGDSATLGTYSTFRGSVLALNDVTVMEGAAVYGRAMALNASVALDGTDTLPTTRITLPDNPPTTTDLTSTPNPSRRGEPVTFSAKVNGNYQGVSPTNEVLFKDGSTVIGSAMIGDSGVATFTTTGLTRGVHPITAVYVSGGTAVGEAWVEFAPSESSVVNQQVLDRGGM</sequence>
<comment type="caution">
    <text evidence="6">The sequence shown here is derived from an EMBL/GenBank/DDBJ whole genome shotgun (WGS) entry which is preliminary data.</text>
</comment>
<evidence type="ECO:0000256" key="1">
    <source>
        <dbReference type="ARBA" id="ARBA00005445"/>
    </source>
</evidence>
<proteinExistence type="inferred from homology"/>
<comment type="similarity">
    <text evidence="1">Belongs to the ice-binding protein family.</text>
</comment>
<feature type="domain" description="Bacterial Ig-like" evidence="5">
    <location>
        <begin position="261"/>
        <end position="357"/>
    </location>
</feature>
<evidence type="ECO:0000313" key="6">
    <source>
        <dbReference type="EMBL" id="OUC97959.1"/>
    </source>
</evidence>
<feature type="signal peptide" evidence="4">
    <location>
        <begin position="1"/>
        <end position="41"/>
    </location>
</feature>
<dbReference type="AlphaFoldDB" id="A0A243RSU0"/>
<evidence type="ECO:0000256" key="2">
    <source>
        <dbReference type="ARBA" id="ARBA00022729"/>
    </source>
</evidence>
<dbReference type="Pfam" id="PF16640">
    <property type="entry name" value="Big_3_5"/>
    <property type="match status" value="1"/>
</dbReference>
<feature type="chain" id="PRO_5012150833" description="Bacterial Ig-like domain-containing protein" evidence="4">
    <location>
        <begin position="42"/>
        <end position="363"/>
    </location>
</feature>
<protein>
    <recommendedName>
        <fullName evidence="5">Bacterial Ig-like domain-containing protein</fullName>
    </recommendedName>
</protein>
<organism evidence="6 7">
    <name type="scientific">Streptosporangium minutum</name>
    <dbReference type="NCBI Taxonomy" id="569862"/>
    <lineage>
        <taxon>Bacteria</taxon>
        <taxon>Bacillati</taxon>
        <taxon>Actinomycetota</taxon>
        <taxon>Actinomycetes</taxon>
        <taxon>Streptosporangiales</taxon>
        <taxon>Streptosporangiaceae</taxon>
        <taxon>Streptosporangium</taxon>
    </lineage>
</organism>
<dbReference type="Gene3D" id="2.60.40.10">
    <property type="entry name" value="Immunoglobulins"/>
    <property type="match status" value="1"/>
</dbReference>
<feature type="compositionally biased region" description="Low complexity" evidence="3">
    <location>
        <begin position="252"/>
        <end position="268"/>
    </location>
</feature>
<dbReference type="Proteomes" id="UP000194761">
    <property type="component" value="Unassembled WGS sequence"/>
</dbReference>
<dbReference type="InterPro" id="IPR013783">
    <property type="entry name" value="Ig-like_fold"/>
</dbReference>
<evidence type="ECO:0000313" key="7">
    <source>
        <dbReference type="Proteomes" id="UP000194761"/>
    </source>
</evidence>
<feature type="region of interest" description="Disordered" evidence="3">
    <location>
        <begin position="252"/>
        <end position="271"/>
    </location>
</feature>